<dbReference type="InterPro" id="IPR036291">
    <property type="entry name" value="NAD(P)-bd_dom_sf"/>
</dbReference>
<keyword evidence="2" id="KW-0560">Oxidoreductase</keyword>
<comment type="similarity">
    <text evidence="1">Belongs to the short-chain dehydrogenases/reductases (SDR) family.</text>
</comment>
<dbReference type="PRINTS" id="PR00080">
    <property type="entry name" value="SDRFAMILY"/>
</dbReference>
<dbReference type="Pfam" id="PF13561">
    <property type="entry name" value="adh_short_C2"/>
    <property type="match status" value="1"/>
</dbReference>
<reference evidence="3 4" key="1">
    <citation type="submission" date="2019-01" db="EMBL/GenBank/DDBJ databases">
        <title>Pseudoxanthomonas composti sp. nov., isolated from compost.</title>
        <authorList>
            <person name="Yang G."/>
        </authorList>
    </citation>
    <scope>NUCLEOTIDE SEQUENCE [LARGE SCALE GENOMIC DNA]</scope>
    <source>
        <strain evidence="3 4">GSS15</strain>
    </source>
</reference>
<dbReference type="Proteomes" id="UP000289784">
    <property type="component" value="Unassembled WGS sequence"/>
</dbReference>
<name>A0A4Q1JVQ9_9GAMM</name>
<dbReference type="InterPro" id="IPR002347">
    <property type="entry name" value="SDR_fam"/>
</dbReference>
<dbReference type="GO" id="GO:0016491">
    <property type="term" value="F:oxidoreductase activity"/>
    <property type="evidence" value="ECO:0007669"/>
    <property type="project" value="UniProtKB-KW"/>
</dbReference>
<dbReference type="RefSeq" id="WP_129471054.1">
    <property type="nucleotide sequence ID" value="NZ_SAWZ01000004.1"/>
</dbReference>
<dbReference type="CDD" id="cd05233">
    <property type="entry name" value="SDR_c"/>
    <property type="match status" value="1"/>
</dbReference>
<dbReference type="EMBL" id="SAWZ01000004">
    <property type="protein sequence ID" value="RXR06143.1"/>
    <property type="molecule type" value="Genomic_DNA"/>
</dbReference>
<dbReference type="PANTHER" id="PTHR43639">
    <property type="entry name" value="OXIDOREDUCTASE, SHORT-CHAIN DEHYDROGENASE/REDUCTASE FAMILY (AFU_ORTHOLOGUE AFUA_5G02870)"/>
    <property type="match status" value="1"/>
</dbReference>
<comment type="caution">
    <text evidence="3">The sequence shown here is derived from an EMBL/GenBank/DDBJ whole genome shotgun (WGS) entry which is preliminary data.</text>
</comment>
<dbReference type="OrthoDB" id="9803333at2"/>
<evidence type="ECO:0000256" key="2">
    <source>
        <dbReference type="ARBA" id="ARBA00023002"/>
    </source>
</evidence>
<dbReference type="AlphaFoldDB" id="A0A4Q1JVQ9"/>
<dbReference type="Gene3D" id="3.40.50.720">
    <property type="entry name" value="NAD(P)-binding Rossmann-like Domain"/>
    <property type="match status" value="1"/>
</dbReference>
<keyword evidence="4" id="KW-1185">Reference proteome</keyword>
<gene>
    <name evidence="3" type="ORF">EPA99_09940</name>
</gene>
<accession>A0A4Q1JVQ9</accession>
<protein>
    <submittedName>
        <fullName evidence="3">SDR family oxidoreductase</fullName>
    </submittedName>
</protein>
<organism evidence="3 4">
    <name type="scientific">Pseudoxanthomonas composti</name>
    <dbReference type="NCBI Taxonomy" id="2137479"/>
    <lineage>
        <taxon>Bacteria</taxon>
        <taxon>Pseudomonadati</taxon>
        <taxon>Pseudomonadota</taxon>
        <taxon>Gammaproteobacteria</taxon>
        <taxon>Lysobacterales</taxon>
        <taxon>Lysobacteraceae</taxon>
        <taxon>Pseudoxanthomonas</taxon>
    </lineage>
</organism>
<dbReference type="FunFam" id="3.40.50.720:FF:000084">
    <property type="entry name" value="Short-chain dehydrogenase reductase"/>
    <property type="match status" value="1"/>
</dbReference>
<sequence>MARLQDKTALVIGGASGIGAAIAQRFVAEGARTWITGRNAEQTEAAAGQIGTSCHAERADPGVQADLDALRERLRAQGVQLDTLVVNAGMSGPAALGSITDAHFDGIFGLNVRALVFTVQTLLPLMREGGSIVLVGSIADIKGIPAYSIYAASKAAVRSLARSWTVELAPRGIRVNVVSPGPTDTAMMAATSEEVRAALVAPIPLGRMGRPQEVASAALFLASEDGSYVAGAELCVDGGMAQI</sequence>
<proteinExistence type="inferred from homology"/>
<dbReference type="SUPFAM" id="SSF51735">
    <property type="entry name" value="NAD(P)-binding Rossmann-fold domains"/>
    <property type="match status" value="1"/>
</dbReference>
<dbReference type="PRINTS" id="PR00081">
    <property type="entry name" value="GDHRDH"/>
</dbReference>
<dbReference type="PANTHER" id="PTHR43639:SF1">
    <property type="entry name" value="SHORT-CHAIN DEHYDROGENASE_REDUCTASE FAMILY PROTEIN"/>
    <property type="match status" value="1"/>
</dbReference>
<evidence type="ECO:0000256" key="1">
    <source>
        <dbReference type="ARBA" id="ARBA00006484"/>
    </source>
</evidence>
<evidence type="ECO:0000313" key="4">
    <source>
        <dbReference type="Proteomes" id="UP000289784"/>
    </source>
</evidence>
<evidence type="ECO:0000313" key="3">
    <source>
        <dbReference type="EMBL" id="RXR06143.1"/>
    </source>
</evidence>